<sequence>MDLVLFRESRLDFGDNFHVPVRCRRHTTDDVVNAIVRTQWQHRRLVHSKESKEKKEKRKKK</sequence>
<proteinExistence type="predicted"/>
<evidence type="ECO:0000313" key="1">
    <source>
        <dbReference type="EMBL" id="ETN84910.1"/>
    </source>
</evidence>
<protein>
    <submittedName>
        <fullName evidence="1">Uncharacterized protein</fullName>
    </submittedName>
</protein>
<gene>
    <name evidence="1" type="ORF">NECAME_06635</name>
</gene>
<dbReference type="EMBL" id="KI657839">
    <property type="protein sequence ID" value="ETN84910.1"/>
    <property type="molecule type" value="Genomic_DNA"/>
</dbReference>
<accession>W2TS77</accession>
<organism evidence="1 2">
    <name type="scientific">Necator americanus</name>
    <name type="common">Human hookworm</name>
    <dbReference type="NCBI Taxonomy" id="51031"/>
    <lineage>
        <taxon>Eukaryota</taxon>
        <taxon>Metazoa</taxon>
        <taxon>Ecdysozoa</taxon>
        <taxon>Nematoda</taxon>
        <taxon>Chromadorea</taxon>
        <taxon>Rhabditida</taxon>
        <taxon>Rhabditina</taxon>
        <taxon>Rhabditomorpha</taxon>
        <taxon>Strongyloidea</taxon>
        <taxon>Ancylostomatidae</taxon>
        <taxon>Bunostominae</taxon>
        <taxon>Necator</taxon>
    </lineage>
</organism>
<evidence type="ECO:0000313" key="2">
    <source>
        <dbReference type="Proteomes" id="UP000053676"/>
    </source>
</evidence>
<dbReference type="Proteomes" id="UP000053676">
    <property type="component" value="Unassembled WGS sequence"/>
</dbReference>
<dbReference type="AlphaFoldDB" id="W2TS77"/>
<name>W2TS77_NECAM</name>
<reference evidence="2" key="1">
    <citation type="journal article" date="2014" name="Nat. Genet.">
        <title>Genome of the human hookworm Necator americanus.</title>
        <authorList>
            <person name="Tang Y.T."/>
            <person name="Gao X."/>
            <person name="Rosa B.A."/>
            <person name="Abubucker S."/>
            <person name="Hallsworth-Pepin K."/>
            <person name="Martin J."/>
            <person name="Tyagi R."/>
            <person name="Heizer E."/>
            <person name="Zhang X."/>
            <person name="Bhonagiri-Palsikar V."/>
            <person name="Minx P."/>
            <person name="Warren W.C."/>
            <person name="Wang Q."/>
            <person name="Zhan B."/>
            <person name="Hotez P.J."/>
            <person name="Sternberg P.W."/>
            <person name="Dougall A."/>
            <person name="Gaze S.T."/>
            <person name="Mulvenna J."/>
            <person name="Sotillo J."/>
            <person name="Ranganathan S."/>
            <person name="Rabelo E.M."/>
            <person name="Wilson R.K."/>
            <person name="Felgner P.L."/>
            <person name="Bethony J."/>
            <person name="Hawdon J.M."/>
            <person name="Gasser R.B."/>
            <person name="Loukas A."/>
            <person name="Mitreva M."/>
        </authorList>
    </citation>
    <scope>NUCLEOTIDE SEQUENCE [LARGE SCALE GENOMIC DNA]</scope>
</reference>
<dbReference type="KEGG" id="nai:NECAME_06635"/>
<keyword evidence="2" id="KW-1185">Reference proteome</keyword>